<accession>A0A1C3EKD6</accession>
<reference evidence="1 2" key="1">
    <citation type="submission" date="2016-05" db="EMBL/GenBank/DDBJ databases">
        <title>Genomic and physiological characterization of Planctopirus sp. isolated from fresh water lake.</title>
        <authorList>
            <person name="Subhash Y."/>
            <person name="Ramana C."/>
        </authorList>
    </citation>
    <scope>NUCLEOTIDE SEQUENCE [LARGE SCALE GENOMIC DNA]</scope>
    <source>
        <strain evidence="1 2">JC280</strain>
    </source>
</reference>
<evidence type="ECO:0000313" key="1">
    <source>
        <dbReference type="EMBL" id="ODA33701.1"/>
    </source>
</evidence>
<dbReference type="EMBL" id="LYDR01000050">
    <property type="protein sequence ID" value="ODA33701.1"/>
    <property type="molecule type" value="Genomic_DNA"/>
</dbReference>
<dbReference type="AlphaFoldDB" id="A0A1C3EKD6"/>
<comment type="caution">
    <text evidence="1">The sequence shown here is derived from an EMBL/GenBank/DDBJ whole genome shotgun (WGS) entry which is preliminary data.</text>
</comment>
<keyword evidence="2" id="KW-1185">Reference proteome</keyword>
<gene>
    <name evidence="1" type="ORF">A6X21_18410</name>
</gene>
<dbReference type="Proteomes" id="UP000094828">
    <property type="component" value="Unassembled WGS sequence"/>
</dbReference>
<sequence length="79" mass="8719">MNRHAENNTFTCSDVYSIFANVSQNSISCVACPTKNLWAQFRVAVLIPSWGFAVNLAGFSAVNLAEYGHLPWLSGLLRQ</sequence>
<organism evidence="1 2">
    <name type="scientific">Planctopirus hydrillae</name>
    <dbReference type="NCBI Taxonomy" id="1841610"/>
    <lineage>
        <taxon>Bacteria</taxon>
        <taxon>Pseudomonadati</taxon>
        <taxon>Planctomycetota</taxon>
        <taxon>Planctomycetia</taxon>
        <taxon>Planctomycetales</taxon>
        <taxon>Planctomycetaceae</taxon>
        <taxon>Planctopirus</taxon>
    </lineage>
</organism>
<proteinExistence type="predicted"/>
<evidence type="ECO:0000313" key="2">
    <source>
        <dbReference type="Proteomes" id="UP000094828"/>
    </source>
</evidence>
<name>A0A1C3EKD6_9PLAN</name>
<protein>
    <submittedName>
        <fullName evidence="1">Uncharacterized protein</fullName>
    </submittedName>
</protein>
<dbReference type="STRING" id="1841610.A6X21_18410"/>